<dbReference type="AlphaFoldDB" id="A0A2M7G1V8"/>
<evidence type="ECO:0000313" key="1">
    <source>
        <dbReference type="EMBL" id="PIW15728.1"/>
    </source>
</evidence>
<organism evidence="1 2">
    <name type="scientific">bacterium (Candidatus Blackallbacteria) CG17_big_fil_post_rev_8_21_14_2_50_48_46</name>
    <dbReference type="NCBI Taxonomy" id="2014261"/>
    <lineage>
        <taxon>Bacteria</taxon>
        <taxon>Candidatus Blackallbacteria</taxon>
    </lineage>
</organism>
<comment type="caution">
    <text evidence="1">The sequence shown here is derived from an EMBL/GenBank/DDBJ whole genome shotgun (WGS) entry which is preliminary data.</text>
</comment>
<dbReference type="InterPro" id="IPR029063">
    <property type="entry name" value="SAM-dependent_MTases_sf"/>
</dbReference>
<dbReference type="EMBL" id="PFFQ01000046">
    <property type="protein sequence ID" value="PIW15728.1"/>
    <property type="molecule type" value="Genomic_DNA"/>
</dbReference>
<dbReference type="Gene3D" id="3.40.50.150">
    <property type="entry name" value="Vaccinia Virus protein VP39"/>
    <property type="match status" value="1"/>
</dbReference>
<gene>
    <name evidence="1" type="ORF">COW36_16115</name>
</gene>
<protein>
    <recommendedName>
        <fullName evidence="3">Methyltransferase</fullName>
    </recommendedName>
</protein>
<dbReference type="SUPFAM" id="SSF53335">
    <property type="entry name" value="S-adenosyl-L-methionine-dependent methyltransferases"/>
    <property type="match status" value="1"/>
</dbReference>
<evidence type="ECO:0008006" key="3">
    <source>
        <dbReference type="Google" id="ProtNLM"/>
    </source>
</evidence>
<evidence type="ECO:0000313" key="2">
    <source>
        <dbReference type="Proteomes" id="UP000231019"/>
    </source>
</evidence>
<accession>A0A2M7G1V8</accession>
<dbReference type="Proteomes" id="UP000231019">
    <property type="component" value="Unassembled WGS sequence"/>
</dbReference>
<name>A0A2M7G1V8_9BACT</name>
<reference evidence="1 2" key="1">
    <citation type="submission" date="2017-09" db="EMBL/GenBank/DDBJ databases">
        <title>Depth-based differentiation of microbial function through sediment-hosted aquifers and enrichment of novel symbionts in the deep terrestrial subsurface.</title>
        <authorList>
            <person name="Probst A.J."/>
            <person name="Ladd B."/>
            <person name="Jarett J.K."/>
            <person name="Geller-Mcgrath D.E."/>
            <person name="Sieber C.M."/>
            <person name="Emerson J.B."/>
            <person name="Anantharaman K."/>
            <person name="Thomas B.C."/>
            <person name="Malmstrom R."/>
            <person name="Stieglmeier M."/>
            <person name="Klingl A."/>
            <person name="Woyke T."/>
            <person name="Ryan C.M."/>
            <person name="Banfield J.F."/>
        </authorList>
    </citation>
    <scope>NUCLEOTIDE SEQUENCE [LARGE SCALE GENOMIC DNA]</scope>
    <source>
        <strain evidence="1">CG17_big_fil_post_rev_8_21_14_2_50_48_46</strain>
    </source>
</reference>
<dbReference type="CDD" id="cd02440">
    <property type="entry name" value="AdoMet_MTases"/>
    <property type="match status" value="1"/>
</dbReference>
<sequence length="356" mass="41378">MRLLVLGVYAPPDDEELKPSDLRSYPGLLLENPTTTRQRPVRNLASALQECESFQPDLLVFQGETGVALHWQSLFEKCYPQLFSFVSNQHDLFKILAELNPRLWELRRRRLKDKSAPYPAPGPVEKEQLFAQLETEARSLAQARLEPWLEAHPRLKTFLPLVSSEDFERQLYCYALLETALEDWKSPTSVRVLDVGTHAWSYAPALSAFFREKASLVELTGLELDPWYLIEGVTRGDLARYYAKTSQARFLEADFLNFHEKQEIICHFLPLILPQNALLWRIPLEMHHPVRLLKHSWDRLRPGGRCLLYNGKEIEYQELLKNIKHAGLTPLRTGPWVCPWRQKQQGYLTLLERPAK</sequence>
<proteinExistence type="predicted"/>